<feature type="transmembrane region" description="Helical" evidence="2">
    <location>
        <begin position="208"/>
        <end position="234"/>
    </location>
</feature>
<dbReference type="Proteomes" id="UP000256964">
    <property type="component" value="Unassembled WGS sequence"/>
</dbReference>
<accession>A0A371CM95</accession>
<feature type="transmembrane region" description="Helical" evidence="2">
    <location>
        <begin position="267"/>
        <end position="287"/>
    </location>
</feature>
<evidence type="ECO:0000313" key="4">
    <source>
        <dbReference type="Proteomes" id="UP000256964"/>
    </source>
</evidence>
<evidence type="ECO:0000256" key="1">
    <source>
        <dbReference type="SAM" id="MobiDB-lite"/>
    </source>
</evidence>
<name>A0A371CM95_9APHY</name>
<feature type="transmembrane region" description="Helical" evidence="2">
    <location>
        <begin position="293"/>
        <end position="312"/>
    </location>
</feature>
<organism evidence="3 4">
    <name type="scientific">Lentinus brumalis</name>
    <dbReference type="NCBI Taxonomy" id="2498619"/>
    <lineage>
        <taxon>Eukaryota</taxon>
        <taxon>Fungi</taxon>
        <taxon>Dikarya</taxon>
        <taxon>Basidiomycota</taxon>
        <taxon>Agaricomycotina</taxon>
        <taxon>Agaricomycetes</taxon>
        <taxon>Polyporales</taxon>
        <taxon>Polyporaceae</taxon>
        <taxon>Lentinus</taxon>
    </lineage>
</organism>
<feature type="compositionally biased region" description="Polar residues" evidence="1">
    <location>
        <begin position="436"/>
        <end position="452"/>
    </location>
</feature>
<feature type="region of interest" description="Disordered" evidence="1">
    <location>
        <begin position="433"/>
        <end position="452"/>
    </location>
</feature>
<sequence length="452" mass="49342">MPVISHLVDLATCSSSPTVLQVPVSTHFTLDSSGVVGFFGGDGAVSAMATVHFFAFRRWGGWYNTPGAYEIAKQYGQLANSRLWDGLFPGRNREPAELFGLDGQSGPMFFGAHSGTRLARTGHLSYLIARLVRRQSGAGAREVAGGEGAASPSVVTVIDLPYAPPEIMRPPKLSSRHRLLAVLPVVASVAACVMCALVGDWWCFSSIALGILASGIACLVIGSGTLVFTLGVLVEDNRVMVLRGELAAVLSLQYGRFKLDYGGQPRYSSIGDCAVLLTVQFIIQLLLIPQGQLFGQIMFVASLAVSWVYNLCLSSLDKEDYQTKILLGILRLDNAHINTFAFRSRTAMVVFSCLSLQLNVGIANPRKLLDELLPNDIEVWERWKTLVACKLSTKTALYFTETDWNLQDLGQEDRELLERLFRYAEEAYEGWRDASSRPSPSLLSTGATRTSC</sequence>
<keyword evidence="4" id="KW-1185">Reference proteome</keyword>
<dbReference type="EMBL" id="KZ857513">
    <property type="protein sequence ID" value="RDX41405.1"/>
    <property type="molecule type" value="Genomic_DNA"/>
</dbReference>
<keyword evidence="2" id="KW-1133">Transmembrane helix</keyword>
<keyword evidence="2" id="KW-0472">Membrane</keyword>
<keyword evidence="2" id="KW-0812">Transmembrane</keyword>
<evidence type="ECO:0000256" key="2">
    <source>
        <dbReference type="SAM" id="Phobius"/>
    </source>
</evidence>
<dbReference type="STRING" id="139420.A0A371CM95"/>
<feature type="transmembrane region" description="Helical" evidence="2">
    <location>
        <begin position="179"/>
        <end position="202"/>
    </location>
</feature>
<reference evidence="3 4" key="1">
    <citation type="journal article" date="2018" name="Biotechnol. Biofuels">
        <title>Integrative visual omics of the white-rot fungus Polyporus brumalis exposes the biotechnological potential of its oxidative enzymes for delignifying raw plant biomass.</title>
        <authorList>
            <person name="Miyauchi S."/>
            <person name="Rancon A."/>
            <person name="Drula E."/>
            <person name="Hage H."/>
            <person name="Chaduli D."/>
            <person name="Favel A."/>
            <person name="Grisel S."/>
            <person name="Henrissat B."/>
            <person name="Herpoel-Gimbert I."/>
            <person name="Ruiz-Duenas F.J."/>
            <person name="Chevret D."/>
            <person name="Hainaut M."/>
            <person name="Lin J."/>
            <person name="Wang M."/>
            <person name="Pangilinan J."/>
            <person name="Lipzen A."/>
            <person name="Lesage-Meessen L."/>
            <person name="Navarro D."/>
            <person name="Riley R."/>
            <person name="Grigoriev I.V."/>
            <person name="Zhou S."/>
            <person name="Raouche S."/>
            <person name="Rosso M.N."/>
        </authorList>
    </citation>
    <scope>NUCLEOTIDE SEQUENCE [LARGE SCALE GENOMIC DNA]</scope>
    <source>
        <strain evidence="3 4">BRFM 1820</strain>
    </source>
</reference>
<dbReference type="AlphaFoldDB" id="A0A371CM95"/>
<gene>
    <name evidence="3" type="ORF">OH76DRAFT_1467218</name>
</gene>
<protein>
    <submittedName>
        <fullName evidence="3">Uncharacterized protein</fullName>
    </submittedName>
</protein>
<proteinExistence type="predicted"/>
<evidence type="ECO:0000313" key="3">
    <source>
        <dbReference type="EMBL" id="RDX41405.1"/>
    </source>
</evidence>
<dbReference type="OrthoDB" id="2366471at2759"/>